<feature type="transmembrane region" description="Helical" evidence="6">
    <location>
        <begin position="38"/>
        <end position="59"/>
    </location>
</feature>
<feature type="transmembrane region" description="Helical" evidence="6">
    <location>
        <begin position="186"/>
        <end position="206"/>
    </location>
</feature>
<dbReference type="PANTHER" id="PTHR12677">
    <property type="entry name" value="GOLGI APPARATUS MEMBRANE PROTEIN TVP38-RELATED"/>
    <property type="match status" value="1"/>
</dbReference>
<evidence type="ECO:0000256" key="3">
    <source>
        <dbReference type="ARBA" id="ARBA00022692"/>
    </source>
</evidence>
<keyword evidence="9" id="KW-1185">Reference proteome</keyword>
<dbReference type="RefSeq" id="WP_091997944.1">
    <property type="nucleotide sequence ID" value="NZ_FOUR01000001.1"/>
</dbReference>
<dbReference type="EMBL" id="FOUR01000001">
    <property type="protein sequence ID" value="SFM46316.1"/>
    <property type="molecule type" value="Genomic_DNA"/>
</dbReference>
<dbReference type="PANTHER" id="PTHR12677:SF59">
    <property type="entry name" value="GOLGI APPARATUS MEMBRANE PROTEIN TVP38-RELATED"/>
    <property type="match status" value="1"/>
</dbReference>
<reference evidence="9" key="1">
    <citation type="submission" date="2016-10" db="EMBL/GenBank/DDBJ databases">
        <authorList>
            <person name="Varghese N."/>
            <person name="Submissions S."/>
        </authorList>
    </citation>
    <scope>NUCLEOTIDE SEQUENCE [LARGE SCALE GENOMIC DNA]</scope>
    <source>
        <strain evidence="9">CGMCC 1.6775</strain>
    </source>
</reference>
<feature type="transmembrane region" description="Helical" evidence="6">
    <location>
        <begin position="66"/>
        <end position="99"/>
    </location>
</feature>
<evidence type="ECO:0000259" key="7">
    <source>
        <dbReference type="Pfam" id="PF09335"/>
    </source>
</evidence>
<evidence type="ECO:0000256" key="4">
    <source>
        <dbReference type="ARBA" id="ARBA00022989"/>
    </source>
</evidence>
<dbReference type="InterPro" id="IPR015414">
    <property type="entry name" value="TMEM64"/>
</dbReference>
<dbReference type="OrthoDB" id="7348996at2"/>
<keyword evidence="2 6" id="KW-1003">Cell membrane</keyword>
<keyword evidence="3 6" id="KW-0812">Transmembrane</keyword>
<accession>A0A1I4R2Z1</accession>
<evidence type="ECO:0000256" key="2">
    <source>
        <dbReference type="ARBA" id="ARBA00022475"/>
    </source>
</evidence>
<feature type="domain" description="VTT" evidence="7">
    <location>
        <begin position="63"/>
        <end position="178"/>
    </location>
</feature>
<organism evidence="8 9">
    <name type="scientific">Marinobacter pelagius</name>
    <dbReference type="NCBI Taxonomy" id="379482"/>
    <lineage>
        <taxon>Bacteria</taxon>
        <taxon>Pseudomonadati</taxon>
        <taxon>Pseudomonadota</taxon>
        <taxon>Gammaproteobacteria</taxon>
        <taxon>Pseudomonadales</taxon>
        <taxon>Marinobacteraceae</taxon>
        <taxon>Marinobacter</taxon>
    </lineage>
</organism>
<comment type="subcellular location">
    <subcellularLocation>
        <location evidence="1 6">Cell membrane</location>
        <topology evidence="1 6">Multi-pass membrane protein</topology>
    </subcellularLocation>
</comment>
<evidence type="ECO:0000256" key="5">
    <source>
        <dbReference type="ARBA" id="ARBA00023136"/>
    </source>
</evidence>
<evidence type="ECO:0000256" key="1">
    <source>
        <dbReference type="ARBA" id="ARBA00004651"/>
    </source>
</evidence>
<proteinExistence type="inferred from homology"/>
<feature type="transmembrane region" description="Helical" evidence="6">
    <location>
        <begin position="155"/>
        <end position="180"/>
    </location>
</feature>
<feature type="transmembrane region" description="Helical" evidence="6">
    <location>
        <begin position="7"/>
        <end position="26"/>
    </location>
</feature>
<dbReference type="Pfam" id="PF09335">
    <property type="entry name" value="VTT_dom"/>
    <property type="match status" value="1"/>
</dbReference>
<sequence>MPNQARWLFFAALALVSYLAIHYGWLDFLANENQVASYLHNHGITGFLVVTLAGAAFTGIGAPRQLLAFVLGFAMGGINGTILSSLATAIGAAGCFFTARWLLRESLTRRFGHRMRQFDQLFRDQTLIKVLMVRLLPVGSNLVTNLVAGCSGIRFAPFLVGSTLGYIPQMLVFALAGAGIGSADQYQLLLSVVLFILASLIGALLYHNHRARTLANSVSDQS</sequence>
<protein>
    <recommendedName>
        <fullName evidence="6">TVP38/TMEM64 family membrane protein</fullName>
    </recommendedName>
</protein>
<name>A0A1I4R2Z1_9GAMM</name>
<feature type="transmembrane region" description="Helical" evidence="6">
    <location>
        <begin position="127"/>
        <end position="148"/>
    </location>
</feature>
<evidence type="ECO:0000313" key="8">
    <source>
        <dbReference type="EMBL" id="SFM46316.1"/>
    </source>
</evidence>
<comment type="similarity">
    <text evidence="6">Belongs to the TVP38/TMEM64 family.</text>
</comment>
<gene>
    <name evidence="8" type="ORF">SAMN04487961_0349</name>
</gene>
<dbReference type="GO" id="GO:0005886">
    <property type="term" value="C:plasma membrane"/>
    <property type="evidence" value="ECO:0007669"/>
    <property type="project" value="UniProtKB-SubCell"/>
</dbReference>
<evidence type="ECO:0000256" key="6">
    <source>
        <dbReference type="RuleBase" id="RU366058"/>
    </source>
</evidence>
<dbReference type="InterPro" id="IPR032816">
    <property type="entry name" value="VTT_dom"/>
</dbReference>
<keyword evidence="4 6" id="KW-1133">Transmembrane helix</keyword>
<keyword evidence="5 6" id="KW-0472">Membrane</keyword>
<dbReference type="Proteomes" id="UP000199339">
    <property type="component" value="Unassembled WGS sequence"/>
</dbReference>
<dbReference type="AlphaFoldDB" id="A0A1I4R2Z1"/>
<evidence type="ECO:0000313" key="9">
    <source>
        <dbReference type="Proteomes" id="UP000199339"/>
    </source>
</evidence>